<reference evidence="2" key="1">
    <citation type="submission" date="2013-06" db="EMBL/GenBank/DDBJ databases">
        <authorList>
            <person name="Zhao Q."/>
        </authorList>
    </citation>
    <scope>NUCLEOTIDE SEQUENCE</scope>
    <source>
        <strain evidence="2">cv. W1943</strain>
    </source>
</reference>
<dbReference type="Proteomes" id="UP000008022">
    <property type="component" value="Unassembled WGS sequence"/>
</dbReference>
<dbReference type="Gramene" id="ORUFI01G38790.1">
    <property type="protein sequence ID" value="ORUFI01G38790.1"/>
    <property type="gene ID" value="ORUFI01G38790"/>
</dbReference>
<evidence type="ECO:0000313" key="2">
    <source>
        <dbReference type="Proteomes" id="UP000008022"/>
    </source>
</evidence>
<protein>
    <submittedName>
        <fullName evidence="1">Uncharacterized protein</fullName>
    </submittedName>
</protein>
<reference evidence="1" key="2">
    <citation type="submission" date="2015-06" db="UniProtKB">
        <authorList>
            <consortium name="EnsemblPlants"/>
        </authorList>
    </citation>
    <scope>IDENTIFICATION</scope>
</reference>
<proteinExistence type="predicted"/>
<dbReference type="EnsemblPlants" id="ORUFI01G38790.1">
    <property type="protein sequence ID" value="ORUFI01G38790.1"/>
    <property type="gene ID" value="ORUFI01G38790"/>
</dbReference>
<dbReference type="HOGENOM" id="CLU_2562030_0_0_1"/>
<sequence length="74" mass="8071">MRGECPKTGAAMVVWWRKQWQPCIPANSSLCNYLVWLPSPQQPGSTCRVENMKNGDAHGSAAVLAILILLASSM</sequence>
<keyword evidence="2" id="KW-1185">Reference proteome</keyword>
<organism evidence="1 2">
    <name type="scientific">Oryza rufipogon</name>
    <name type="common">Brownbeard rice</name>
    <name type="synonym">Asian wild rice</name>
    <dbReference type="NCBI Taxonomy" id="4529"/>
    <lineage>
        <taxon>Eukaryota</taxon>
        <taxon>Viridiplantae</taxon>
        <taxon>Streptophyta</taxon>
        <taxon>Embryophyta</taxon>
        <taxon>Tracheophyta</taxon>
        <taxon>Spermatophyta</taxon>
        <taxon>Magnoliopsida</taxon>
        <taxon>Liliopsida</taxon>
        <taxon>Poales</taxon>
        <taxon>Poaceae</taxon>
        <taxon>BOP clade</taxon>
        <taxon>Oryzoideae</taxon>
        <taxon>Oryzeae</taxon>
        <taxon>Oryzinae</taxon>
        <taxon>Oryza</taxon>
    </lineage>
</organism>
<evidence type="ECO:0000313" key="1">
    <source>
        <dbReference type="EnsemblPlants" id="ORUFI01G38790.1"/>
    </source>
</evidence>
<accession>A0A0E0N496</accession>
<dbReference type="AlphaFoldDB" id="A0A0E0N496"/>
<name>A0A0E0N496_ORYRU</name>